<feature type="compositionally biased region" description="Basic and acidic residues" evidence="1">
    <location>
        <begin position="59"/>
        <end position="75"/>
    </location>
</feature>
<protein>
    <submittedName>
        <fullName evidence="2">Uncharacterized protein</fullName>
    </submittedName>
</protein>
<dbReference type="Gramene" id="Solyc07g054745.1.1">
    <property type="protein sequence ID" value="Solyc07g054745.1.1"/>
    <property type="gene ID" value="Solyc07g054745.1"/>
</dbReference>
<accession>A0A3Q7HCT6</accession>
<dbReference type="AlphaFoldDB" id="A0A3Q7HCT6"/>
<dbReference type="Pfam" id="PF12609">
    <property type="entry name" value="DUF3774"/>
    <property type="match status" value="1"/>
</dbReference>
<keyword evidence="3" id="KW-1185">Reference proteome</keyword>
<dbReference type="PANTHER" id="PTHR33090">
    <property type="entry name" value="DUF3774 DOMAIN PROTEIN-RELATED"/>
    <property type="match status" value="1"/>
</dbReference>
<organism evidence="2">
    <name type="scientific">Solanum lycopersicum</name>
    <name type="common">Tomato</name>
    <name type="synonym">Lycopersicon esculentum</name>
    <dbReference type="NCBI Taxonomy" id="4081"/>
    <lineage>
        <taxon>Eukaryota</taxon>
        <taxon>Viridiplantae</taxon>
        <taxon>Streptophyta</taxon>
        <taxon>Embryophyta</taxon>
        <taxon>Tracheophyta</taxon>
        <taxon>Spermatophyta</taxon>
        <taxon>Magnoliopsida</taxon>
        <taxon>eudicotyledons</taxon>
        <taxon>Gunneridae</taxon>
        <taxon>Pentapetalae</taxon>
        <taxon>asterids</taxon>
        <taxon>lamiids</taxon>
        <taxon>Solanales</taxon>
        <taxon>Solanaceae</taxon>
        <taxon>Solanoideae</taxon>
        <taxon>Solaneae</taxon>
        <taxon>Solanum</taxon>
        <taxon>Solanum subgen. Lycopersicon</taxon>
    </lineage>
</organism>
<proteinExistence type="predicted"/>
<evidence type="ECO:0000256" key="1">
    <source>
        <dbReference type="SAM" id="MobiDB-lite"/>
    </source>
</evidence>
<dbReference type="Proteomes" id="UP000004994">
    <property type="component" value="Chromosome 7"/>
</dbReference>
<sequence length="75" mass="8257">MSSTSKAWVEALKEQGVSRCNSTIITINQHAKNNIKSFSQAKKISYQSSSMVSSNSKAKQSEESLRKFEAKLSAT</sequence>
<name>A0A3Q7HCT6_SOLLC</name>
<dbReference type="EnsemblPlants" id="Solyc07g054745.1.1">
    <property type="protein sequence ID" value="Solyc07g054745.1.1"/>
    <property type="gene ID" value="Solyc07g054745.1"/>
</dbReference>
<dbReference type="OMA" id="ITINQHA"/>
<dbReference type="InParanoid" id="A0A3Q7HCT6"/>
<evidence type="ECO:0000313" key="2">
    <source>
        <dbReference type="EnsemblPlants" id="Solyc07g054745.1.1"/>
    </source>
</evidence>
<feature type="compositionally biased region" description="Low complexity" evidence="1">
    <location>
        <begin position="47"/>
        <end position="58"/>
    </location>
</feature>
<feature type="region of interest" description="Disordered" evidence="1">
    <location>
        <begin position="47"/>
        <end position="75"/>
    </location>
</feature>
<dbReference type="InterPro" id="IPR022251">
    <property type="entry name" value="DUF3774_wound-induced"/>
</dbReference>
<reference evidence="2" key="1">
    <citation type="journal article" date="2012" name="Nature">
        <title>The tomato genome sequence provides insights into fleshy fruit evolution.</title>
        <authorList>
            <consortium name="Tomato Genome Consortium"/>
        </authorList>
    </citation>
    <scope>NUCLEOTIDE SEQUENCE [LARGE SCALE GENOMIC DNA]</scope>
    <source>
        <strain evidence="2">cv. Heinz 1706</strain>
    </source>
</reference>
<evidence type="ECO:0000313" key="3">
    <source>
        <dbReference type="Proteomes" id="UP000004994"/>
    </source>
</evidence>
<reference evidence="2" key="2">
    <citation type="submission" date="2019-01" db="UniProtKB">
        <authorList>
            <consortium name="EnsemblPlants"/>
        </authorList>
    </citation>
    <scope>IDENTIFICATION</scope>
    <source>
        <strain evidence="2">cv. Heinz 1706</strain>
    </source>
</reference>